<comment type="caution">
    <text evidence="4">The sequence shown here is derived from an EMBL/GenBank/DDBJ whole genome shotgun (WGS) entry which is preliminary data.</text>
</comment>
<dbReference type="NCBIfam" id="TIGR00231">
    <property type="entry name" value="small_GTP"/>
    <property type="match status" value="1"/>
</dbReference>
<keyword evidence="1" id="KW-0547">Nucleotide-binding</keyword>
<dbReference type="PANTHER" id="PTHR43185">
    <property type="entry name" value="FERROUS IRON TRANSPORT PROTEIN B"/>
    <property type="match status" value="1"/>
</dbReference>
<dbReference type="GO" id="GO:0005525">
    <property type="term" value="F:GTP binding"/>
    <property type="evidence" value="ECO:0007669"/>
    <property type="project" value="UniProtKB-KW"/>
</dbReference>
<dbReference type="Gene3D" id="3.40.50.300">
    <property type="entry name" value="P-loop containing nucleotide triphosphate hydrolases"/>
    <property type="match status" value="1"/>
</dbReference>
<evidence type="ECO:0000256" key="1">
    <source>
        <dbReference type="ARBA" id="ARBA00022741"/>
    </source>
</evidence>
<name>A0A8J8KBG0_9BACI</name>
<organism evidence="4 5">
    <name type="scientific">Calidifontibacillus erzurumensis</name>
    <dbReference type="NCBI Taxonomy" id="2741433"/>
    <lineage>
        <taxon>Bacteria</taxon>
        <taxon>Bacillati</taxon>
        <taxon>Bacillota</taxon>
        <taxon>Bacilli</taxon>
        <taxon>Bacillales</taxon>
        <taxon>Bacillaceae</taxon>
        <taxon>Calidifontibacillus/Schinkia group</taxon>
        <taxon>Calidifontibacillus</taxon>
    </lineage>
</organism>
<dbReference type="InterPro" id="IPR050860">
    <property type="entry name" value="FeoB_GTPase"/>
</dbReference>
<dbReference type="GO" id="GO:0015093">
    <property type="term" value="F:ferrous iron transmembrane transporter activity"/>
    <property type="evidence" value="ECO:0007669"/>
    <property type="project" value="TreeGrafter"/>
</dbReference>
<dbReference type="InterPro" id="IPR027417">
    <property type="entry name" value="P-loop_NTPase"/>
</dbReference>
<dbReference type="GO" id="GO:0005886">
    <property type="term" value="C:plasma membrane"/>
    <property type="evidence" value="ECO:0007669"/>
    <property type="project" value="TreeGrafter"/>
</dbReference>
<dbReference type="SUPFAM" id="SSF52540">
    <property type="entry name" value="P-loop containing nucleoside triphosphate hydrolases"/>
    <property type="match status" value="1"/>
</dbReference>
<sequence length="242" mass="27220">MTTYKIALAGNPNTGKSTLFNALTGLKQHTGNWAGKTVEIAKGSFKFLNDNYEIIDLPGTYSLYATSSDEEVARDFILFKKPDVTIVVLDATALERNLNILLQILEITNKVIVCINLIDEAERKGISINDKALADELKVPVIKVSARNKQGFDHLLNTIHKFVHGKIVTKFYSINYSPELEMKISQIEPMIKKIVGNHLPSRWLAVQLLDGNKDLVERLTSHLSHKLKEGQNDHEAKFTFTF</sequence>
<dbReference type="AlphaFoldDB" id="A0A8J8KBG0"/>
<evidence type="ECO:0000259" key="3">
    <source>
        <dbReference type="PROSITE" id="PS51711"/>
    </source>
</evidence>
<evidence type="ECO:0000313" key="5">
    <source>
        <dbReference type="Proteomes" id="UP000625804"/>
    </source>
</evidence>
<keyword evidence="2" id="KW-0342">GTP-binding</keyword>
<dbReference type="FunFam" id="3.40.50.300:FF:000969">
    <property type="entry name" value="Ferrous iron transporter B"/>
    <property type="match status" value="1"/>
</dbReference>
<accession>A0A8J8KBG0</accession>
<dbReference type="Proteomes" id="UP000625804">
    <property type="component" value="Unassembled WGS sequence"/>
</dbReference>
<feature type="domain" description="FeoB-type G" evidence="3">
    <location>
        <begin position="3"/>
        <end position="165"/>
    </location>
</feature>
<dbReference type="PRINTS" id="PR00326">
    <property type="entry name" value="GTP1OBG"/>
</dbReference>
<proteinExistence type="predicted"/>
<keyword evidence="5" id="KW-1185">Reference proteome</keyword>
<dbReference type="CDD" id="cd01879">
    <property type="entry name" value="FeoB"/>
    <property type="match status" value="1"/>
</dbReference>
<dbReference type="InterPro" id="IPR030389">
    <property type="entry name" value="G_FEOB_dom"/>
</dbReference>
<dbReference type="InterPro" id="IPR041069">
    <property type="entry name" value="FeoB_Cyto"/>
</dbReference>
<evidence type="ECO:0000256" key="2">
    <source>
        <dbReference type="ARBA" id="ARBA00023134"/>
    </source>
</evidence>
<reference evidence="4" key="1">
    <citation type="submission" date="2020-06" db="EMBL/GenBank/DDBJ databases">
        <title>A novel thermopfilic bacterium from Erzurum, Turkey.</title>
        <authorList>
            <person name="Adiguzel A."/>
            <person name="Ay H."/>
            <person name="Baltaci M.O."/>
        </authorList>
    </citation>
    <scope>NUCLEOTIDE SEQUENCE</scope>
    <source>
        <strain evidence="4">P2</strain>
    </source>
</reference>
<dbReference type="Gene3D" id="1.10.287.1770">
    <property type="match status" value="1"/>
</dbReference>
<dbReference type="EMBL" id="JABTTE010000007">
    <property type="protein sequence ID" value="NSL51592.1"/>
    <property type="molecule type" value="Genomic_DNA"/>
</dbReference>
<dbReference type="PROSITE" id="PS51711">
    <property type="entry name" value="G_FEOB"/>
    <property type="match status" value="1"/>
</dbReference>
<gene>
    <name evidence="4" type="ORF">HR057_07390</name>
</gene>
<dbReference type="InterPro" id="IPR005225">
    <property type="entry name" value="Small_GTP-bd"/>
</dbReference>
<evidence type="ECO:0000313" key="4">
    <source>
        <dbReference type="EMBL" id="NSL51592.1"/>
    </source>
</evidence>
<dbReference type="InterPro" id="IPR006073">
    <property type="entry name" value="GTP-bd"/>
</dbReference>
<dbReference type="PANTHER" id="PTHR43185:SF1">
    <property type="entry name" value="FE(2+) TRANSPORTER FEOB"/>
    <property type="match status" value="1"/>
</dbReference>
<dbReference type="RefSeq" id="WP_173730799.1">
    <property type="nucleotide sequence ID" value="NZ_JABTTE010000007.1"/>
</dbReference>
<dbReference type="Pfam" id="PF17910">
    <property type="entry name" value="FeoB_Cyto"/>
    <property type="match status" value="1"/>
</dbReference>
<dbReference type="Pfam" id="PF02421">
    <property type="entry name" value="FeoB_N"/>
    <property type="match status" value="1"/>
</dbReference>
<protein>
    <submittedName>
        <fullName evidence="4">50S ribosome-binding GTPase</fullName>
    </submittedName>
</protein>